<dbReference type="KEGG" id="orb:IPMB12_03985"/>
<dbReference type="Proteomes" id="UP000501168">
    <property type="component" value="Chromosome"/>
</dbReference>
<dbReference type="InterPro" id="IPR036514">
    <property type="entry name" value="SGNH_hydro_sf"/>
</dbReference>
<name>A0A6G9I9M0_9GAMM</name>
<dbReference type="RefSeq" id="WP_166915177.1">
    <property type="nucleotide sequence ID" value="NZ_CP050253.1"/>
</dbReference>
<dbReference type="InterPro" id="IPR013830">
    <property type="entry name" value="SGNH_hydro"/>
</dbReference>
<organism evidence="3 4">
    <name type="scientific">Zophobihabitans entericus</name>
    <dbReference type="NCBI Taxonomy" id="1635327"/>
    <lineage>
        <taxon>Bacteria</taxon>
        <taxon>Pseudomonadati</taxon>
        <taxon>Pseudomonadota</taxon>
        <taxon>Gammaproteobacteria</taxon>
        <taxon>Orbales</taxon>
        <taxon>Orbaceae</taxon>
        <taxon>Zophobihabitans</taxon>
    </lineage>
</organism>
<evidence type="ECO:0000313" key="3">
    <source>
        <dbReference type="EMBL" id="QIQ20916.1"/>
    </source>
</evidence>
<keyword evidence="4" id="KW-1185">Reference proteome</keyword>
<dbReference type="SUPFAM" id="SSF52266">
    <property type="entry name" value="SGNH hydrolase"/>
    <property type="match status" value="1"/>
</dbReference>
<protein>
    <submittedName>
        <fullName evidence="3">Uncharacterized protein</fullName>
    </submittedName>
</protein>
<dbReference type="Pfam" id="PF22753">
    <property type="entry name" value="Ape1_N"/>
    <property type="match status" value="1"/>
</dbReference>
<dbReference type="AlphaFoldDB" id="A0A6G9I9M0"/>
<dbReference type="Gene3D" id="2.60.120.1360">
    <property type="match status" value="1"/>
</dbReference>
<sequence length="385" mass="43455">MTNSNAFSMQSPVPDTHSFRGIIDFGDTNSQRFKGQLNNLAQDNSTHVVSITQFGDSHSAADFFTGELRVLLQAKYGDAGIGWVTPMSVQGQYHTAVSWKSKNWQLFTSRNVNNRDFPMGGYIAEPTKNGGYIQVIPNSLPGVWKTVLTYKPLRRTTDFYLMDANNRRSTVNTTNNKLNHWQTTSATVSAPFSVMADKGGVELGSIWLQKNNQSGVIVSSIATNGARQSIWQKWSANWYTELTASKSDLVILAYGTNESFDAQLKLDEYKQNLIDNIKHVRQALPHAALLIMSSPDTMLAGVKGNTCFERQPPNYHQIRNIQQDIAREYQTLYWDWQTAMGGDCIIEKWMLMDLAKPDLVHLTKAGYMESAKFFYNDLTEYLARQ</sequence>
<feature type="domain" description="Peptidoglycan O-acetylesterase N-terminal" evidence="2">
    <location>
        <begin position="80"/>
        <end position="193"/>
    </location>
</feature>
<proteinExistence type="predicted"/>
<dbReference type="Pfam" id="PF13472">
    <property type="entry name" value="Lipase_GDSL_2"/>
    <property type="match status" value="1"/>
</dbReference>
<dbReference type="EMBL" id="CP050253">
    <property type="protein sequence ID" value="QIQ20916.1"/>
    <property type="molecule type" value="Genomic_DNA"/>
</dbReference>
<gene>
    <name evidence="3" type="ORF">IPMB12_03985</name>
</gene>
<feature type="domain" description="SGNH hydrolase-type esterase" evidence="1">
    <location>
        <begin position="208"/>
        <end position="367"/>
    </location>
</feature>
<evidence type="ECO:0000259" key="1">
    <source>
        <dbReference type="Pfam" id="PF13472"/>
    </source>
</evidence>
<evidence type="ECO:0000313" key="4">
    <source>
        <dbReference type="Proteomes" id="UP000501168"/>
    </source>
</evidence>
<dbReference type="Gene3D" id="3.40.50.1110">
    <property type="entry name" value="SGNH hydrolase"/>
    <property type="match status" value="1"/>
</dbReference>
<accession>A0A6G9I9M0</accession>
<evidence type="ECO:0000259" key="2">
    <source>
        <dbReference type="Pfam" id="PF22753"/>
    </source>
</evidence>
<dbReference type="InterPro" id="IPR055041">
    <property type="entry name" value="Ape1_N"/>
</dbReference>
<dbReference type="GO" id="GO:0016788">
    <property type="term" value="F:hydrolase activity, acting on ester bonds"/>
    <property type="evidence" value="ECO:0007669"/>
    <property type="project" value="UniProtKB-ARBA"/>
</dbReference>
<reference evidence="3 4" key="1">
    <citation type="submission" date="2020-03" db="EMBL/GenBank/DDBJ databases">
        <title>Complete genome sequence of Orbus sp. IPMB12 (BCRC 80908).</title>
        <authorList>
            <person name="Lo W.-S."/>
            <person name="Chang T.-H."/>
            <person name="Kuo C.-H."/>
        </authorList>
    </citation>
    <scope>NUCLEOTIDE SEQUENCE [LARGE SCALE GENOMIC DNA]</scope>
    <source>
        <strain evidence="3 4">IPMB12</strain>
    </source>
</reference>
<dbReference type="InParanoid" id="A0A6G9I9M0"/>